<evidence type="ECO:0000313" key="1">
    <source>
        <dbReference type="EMBL" id="GFR24314.1"/>
    </source>
</evidence>
<sequence>IDLGYNGLSEVVFISTLMAPSSNSAN</sequence>
<dbReference type="Proteomes" id="UP000887116">
    <property type="component" value="Unassembled WGS sequence"/>
</dbReference>
<gene>
    <name evidence="1" type="ORF">TNCT_118571</name>
</gene>
<keyword evidence="2" id="KW-1185">Reference proteome</keyword>
<name>A0A8X6HIN6_TRICU</name>
<dbReference type="AlphaFoldDB" id="A0A8X6HIN6"/>
<evidence type="ECO:0000313" key="2">
    <source>
        <dbReference type="Proteomes" id="UP000887116"/>
    </source>
</evidence>
<comment type="caution">
    <text evidence="1">The sequence shown here is derived from an EMBL/GenBank/DDBJ whole genome shotgun (WGS) entry which is preliminary data.</text>
</comment>
<proteinExistence type="predicted"/>
<protein>
    <submittedName>
        <fullName evidence="1">Uncharacterized protein</fullName>
    </submittedName>
</protein>
<feature type="non-terminal residue" evidence="1">
    <location>
        <position position="1"/>
    </location>
</feature>
<reference evidence="1" key="1">
    <citation type="submission" date="2020-07" db="EMBL/GenBank/DDBJ databases">
        <title>Multicomponent nature underlies the extraordinary mechanical properties of spider dragline silk.</title>
        <authorList>
            <person name="Kono N."/>
            <person name="Nakamura H."/>
            <person name="Mori M."/>
            <person name="Yoshida Y."/>
            <person name="Ohtoshi R."/>
            <person name="Malay A.D."/>
            <person name="Moran D.A.P."/>
            <person name="Tomita M."/>
            <person name="Numata K."/>
            <person name="Arakawa K."/>
        </authorList>
    </citation>
    <scope>NUCLEOTIDE SEQUENCE</scope>
</reference>
<dbReference type="EMBL" id="BMAO01018558">
    <property type="protein sequence ID" value="GFR24314.1"/>
    <property type="molecule type" value="Genomic_DNA"/>
</dbReference>
<accession>A0A8X6HIN6</accession>
<organism evidence="1 2">
    <name type="scientific">Trichonephila clavata</name>
    <name type="common">Joro spider</name>
    <name type="synonym">Nephila clavata</name>
    <dbReference type="NCBI Taxonomy" id="2740835"/>
    <lineage>
        <taxon>Eukaryota</taxon>
        <taxon>Metazoa</taxon>
        <taxon>Ecdysozoa</taxon>
        <taxon>Arthropoda</taxon>
        <taxon>Chelicerata</taxon>
        <taxon>Arachnida</taxon>
        <taxon>Araneae</taxon>
        <taxon>Araneomorphae</taxon>
        <taxon>Entelegynae</taxon>
        <taxon>Araneoidea</taxon>
        <taxon>Nephilidae</taxon>
        <taxon>Trichonephila</taxon>
    </lineage>
</organism>